<evidence type="ECO:0000313" key="10">
    <source>
        <dbReference type="EMBL" id="PNX82599.1"/>
    </source>
</evidence>
<dbReference type="Proteomes" id="UP000236291">
    <property type="component" value="Unassembled WGS sequence"/>
</dbReference>
<evidence type="ECO:0000313" key="9">
    <source>
        <dbReference type="EMBL" id="PNX80848.1"/>
    </source>
</evidence>
<evidence type="ECO:0000256" key="1">
    <source>
        <dbReference type="ARBA" id="ARBA00004123"/>
    </source>
</evidence>
<dbReference type="AlphaFoldDB" id="A0A2K3LQN6"/>
<evidence type="ECO:0000256" key="4">
    <source>
        <dbReference type="ARBA" id="ARBA00023163"/>
    </source>
</evidence>
<evidence type="ECO:0000313" key="11">
    <source>
        <dbReference type="Proteomes" id="UP000236291"/>
    </source>
</evidence>
<feature type="compositionally biased region" description="Acidic residues" evidence="7">
    <location>
        <begin position="101"/>
        <end position="114"/>
    </location>
</feature>
<evidence type="ECO:0000259" key="8">
    <source>
        <dbReference type="PROSITE" id="PS51754"/>
    </source>
</evidence>
<dbReference type="InterPro" id="IPR038933">
    <property type="entry name" value="Ovate"/>
</dbReference>
<sequence>MPKNIRKSLQKIFYRIKTHPRSQKFGLSSKKWIDINACKHSRTLSFSLDDKNNDNNNNKKNYDEATLSDIDRFLFENFKSLFLEDDEKTDCNHDTKRAVSLDEDGEDEDEAEEEEKTREEKYPKLGPIFFDPSEERPLDLRGSNRFFLTRGFSGSMSNTTSTTTTNTFEEMGSCSNSSTPKKFNNNNNSSSKDDQVNIPHNCVVVLASSPNPYDDFRRSMEETVEARLRNNQCVDWDFMEELLFCYMNLNEKKSYKFILSAYCDLISLMRQSSETEPTKPRSVRTVRIGREVRKTKELTLEFAGSR</sequence>
<keyword evidence="2 6" id="KW-0678">Repressor</keyword>
<reference evidence="9 11" key="1">
    <citation type="journal article" date="2014" name="Am. J. Bot.">
        <title>Genome assembly and annotation for red clover (Trifolium pratense; Fabaceae).</title>
        <authorList>
            <person name="Istvanek J."/>
            <person name="Jaros M."/>
            <person name="Krenek A."/>
            <person name="Repkova J."/>
        </authorList>
    </citation>
    <scope>NUCLEOTIDE SEQUENCE [LARGE SCALE GENOMIC DNA]</scope>
    <source>
        <strain evidence="11">cv. Tatra</strain>
        <tissue evidence="9">Young leaves</tissue>
    </source>
</reference>
<dbReference type="PROSITE" id="PS51754">
    <property type="entry name" value="OVATE"/>
    <property type="match status" value="1"/>
</dbReference>
<dbReference type="STRING" id="57577.A0A2K3LQN6"/>
<evidence type="ECO:0000256" key="7">
    <source>
        <dbReference type="SAM" id="MobiDB-lite"/>
    </source>
</evidence>
<dbReference type="EMBL" id="ASHM01038746">
    <property type="protein sequence ID" value="PNX80848.1"/>
    <property type="molecule type" value="Genomic_DNA"/>
</dbReference>
<organism evidence="9 11">
    <name type="scientific">Trifolium pratense</name>
    <name type="common">Red clover</name>
    <dbReference type="NCBI Taxonomy" id="57577"/>
    <lineage>
        <taxon>Eukaryota</taxon>
        <taxon>Viridiplantae</taxon>
        <taxon>Streptophyta</taxon>
        <taxon>Embryophyta</taxon>
        <taxon>Tracheophyta</taxon>
        <taxon>Spermatophyta</taxon>
        <taxon>Magnoliopsida</taxon>
        <taxon>eudicotyledons</taxon>
        <taxon>Gunneridae</taxon>
        <taxon>Pentapetalae</taxon>
        <taxon>rosids</taxon>
        <taxon>fabids</taxon>
        <taxon>Fabales</taxon>
        <taxon>Fabaceae</taxon>
        <taxon>Papilionoideae</taxon>
        <taxon>50 kb inversion clade</taxon>
        <taxon>NPAAA clade</taxon>
        <taxon>Hologalegina</taxon>
        <taxon>IRL clade</taxon>
        <taxon>Trifolieae</taxon>
        <taxon>Trifolium</taxon>
    </lineage>
</organism>
<evidence type="ECO:0000256" key="5">
    <source>
        <dbReference type="ARBA" id="ARBA00023242"/>
    </source>
</evidence>
<reference evidence="9 11" key="2">
    <citation type="journal article" date="2017" name="Front. Plant Sci.">
        <title>Gene Classification and Mining of Molecular Markers Useful in Red Clover (Trifolium pratense) Breeding.</title>
        <authorList>
            <person name="Istvanek J."/>
            <person name="Dluhosova J."/>
            <person name="Dluhos P."/>
            <person name="Patkova L."/>
            <person name="Nedelnik J."/>
            <person name="Repkova J."/>
        </authorList>
    </citation>
    <scope>NUCLEOTIDE SEQUENCE [LARGE SCALE GENOMIC DNA]</scope>
    <source>
        <strain evidence="11">cv. Tatra</strain>
        <tissue evidence="9">Young leaves</tissue>
    </source>
</reference>
<evidence type="ECO:0000256" key="3">
    <source>
        <dbReference type="ARBA" id="ARBA00023015"/>
    </source>
</evidence>
<dbReference type="GO" id="GO:0045892">
    <property type="term" value="P:negative regulation of DNA-templated transcription"/>
    <property type="evidence" value="ECO:0007669"/>
    <property type="project" value="UniProtKB-UniRule"/>
</dbReference>
<dbReference type="InterPro" id="IPR006458">
    <property type="entry name" value="Ovate_C"/>
</dbReference>
<keyword evidence="3 6" id="KW-0805">Transcription regulation</keyword>
<dbReference type="NCBIfam" id="TIGR01568">
    <property type="entry name" value="A_thal_3678"/>
    <property type="match status" value="1"/>
</dbReference>
<dbReference type="Pfam" id="PF04844">
    <property type="entry name" value="Ovate"/>
    <property type="match status" value="1"/>
</dbReference>
<feature type="region of interest" description="Disordered" evidence="7">
    <location>
        <begin position="97"/>
        <end position="134"/>
    </location>
</feature>
<dbReference type="GO" id="GO:0005634">
    <property type="term" value="C:nucleus"/>
    <property type="evidence" value="ECO:0007669"/>
    <property type="project" value="UniProtKB-SubCell"/>
</dbReference>
<keyword evidence="5 6" id="KW-0539">Nucleus</keyword>
<evidence type="ECO:0000256" key="6">
    <source>
        <dbReference type="RuleBase" id="RU367028"/>
    </source>
</evidence>
<comment type="caution">
    <text evidence="9">The sequence shown here is derived from an EMBL/GenBank/DDBJ whole genome shotgun (WGS) entry which is preliminary data.</text>
</comment>
<gene>
    <name evidence="9" type="ORF">L195_g036860</name>
    <name evidence="10" type="ORF">L195_g038629</name>
</gene>
<name>A0A2K3LQN6_TRIPR</name>
<feature type="compositionally biased region" description="Low complexity" evidence="7">
    <location>
        <begin position="169"/>
        <end position="190"/>
    </location>
</feature>
<evidence type="ECO:0000256" key="2">
    <source>
        <dbReference type="ARBA" id="ARBA00022491"/>
    </source>
</evidence>
<dbReference type="EMBL" id="ASHM01042357">
    <property type="protein sequence ID" value="PNX82599.1"/>
    <property type="molecule type" value="Genomic_DNA"/>
</dbReference>
<proteinExistence type="predicted"/>
<feature type="domain" description="OVATE" evidence="8">
    <location>
        <begin position="205"/>
        <end position="268"/>
    </location>
</feature>
<keyword evidence="4 6" id="KW-0804">Transcription</keyword>
<comment type="function">
    <text evidence="6">Transcriptional repressor that regulates multiple aspects of plant growth and development.</text>
</comment>
<dbReference type="PANTHER" id="PTHR33057:SF203">
    <property type="entry name" value="TRANSCRIPTION REPRESSOR"/>
    <property type="match status" value="1"/>
</dbReference>
<protein>
    <recommendedName>
        <fullName evidence="6">Transcription repressor</fullName>
    </recommendedName>
    <alternativeName>
        <fullName evidence="6">Ovate family protein</fullName>
    </alternativeName>
</protein>
<comment type="subcellular location">
    <subcellularLocation>
        <location evidence="1 6">Nucleus</location>
    </subcellularLocation>
</comment>
<feature type="region of interest" description="Disordered" evidence="7">
    <location>
        <begin position="169"/>
        <end position="195"/>
    </location>
</feature>
<dbReference type="PANTHER" id="PTHR33057">
    <property type="entry name" value="TRANSCRIPTION REPRESSOR OFP7-RELATED"/>
    <property type="match status" value="1"/>
</dbReference>
<accession>A0A2K3LQN6</accession>